<feature type="coiled-coil region" evidence="3">
    <location>
        <begin position="322"/>
        <end position="363"/>
    </location>
</feature>
<evidence type="ECO:0000256" key="2">
    <source>
        <dbReference type="ARBA" id="ARBA00023054"/>
    </source>
</evidence>
<dbReference type="PANTHER" id="PTHR23239">
    <property type="entry name" value="INTERMEDIATE FILAMENT"/>
    <property type="match status" value="1"/>
</dbReference>
<dbReference type="PRINTS" id="PR01248">
    <property type="entry name" value="TYPE1KERATIN"/>
</dbReference>
<feature type="compositionally biased region" description="Acidic residues" evidence="4">
    <location>
        <begin position="619"/>
        <end position="629"/>
    </location>
</feature>
<sequence length="693" mass="78209">MPLNSSASVYGGAGGRGAKASVSSLEGLRSVMGTDVERDSPAPAEAPITPATAPSHRAAPAAAPGDDKHPLRGLNDRLNGYLTRVRQLEKENKELEDEIDDILAKRAAPEGRDWDQVQKPLDDLKDKIKEITKENAKLLLLVDNTDLATNDLKSKLDDEKKAAKAIEKDVEEQKRTIDDTKLKCSYLEKDIELVKNELDQLKADHKGDVDDLREKIKDSEVKVEIESSDSNLTEALNKIRVQYDDLAKKNDKETEDWYQSKFNTVKGEEAKNTEATGKSKDELKELLKEKQLLEIKIQSSHTTIYSLEQNLKSGKVEHNIRLSPLNKRIKELEAELKEVRNELERQLEKNNNLLMVKLKLQEETRYYHELMHGVTTDPESMEFSLDDAVDEGLLKLNREPPQSEEEEEAEEAEVKQEKSLSFNNSSEPSRIEAESVAPTPARSSEADDRPLPPARDELKLQEETRYYHELMHGVTTDPESSCGSFLTRPQNKCSFPPDSMEFSLDDAVDEGLLKLNREPPQSEEEEEAEEAEVKQEKSLSFNNSSEPSRIEAESVAPTPARSSEADDRPLPPARDELQEETRYYHELMHGVITDPESMEFSLDDAVDEGLLKLNREPPQSEEEEEEEEAEVKQEKSLSFNNSSEPSRIEAESVAPTPARSSEADEPVLQKCVPNSEESDKGDREKIVYLIRRL</sequence>
<evidence type="ECO:0000259" key="5">
    <source>
        <dbReference type="PROSITE" id="PS51842"/>
    </source>
</evidence>
<dbReference type="Gene3D" id="1.20.5.500">
    <property type="entry name" value="Single helix bin"/>
    <property type="match status" value="1"/>
</dbReference>
<evidence type="ECO:0000313" key="6">
    <source>
        <dbReference type="EMBL" id="CAL1598436.1"/>
    </source>
</evidence>
<evidence type="ECO:0000256" key="3">
    <source>
        <dbReference type="SAM" id="Coils"/>
    </source>
</evidence>
<accession>A0AAV2LCY3</accession>
<feature type="region of interest" description="Disordered" evidence="4">
    <location>
        <begin position="398"/>
        <end position="684"/>
    </location>
</feature>
<dbReference type="Gene3D" id="1.20.5.1160">
    <property type="entry name" value="Vasodilator-stimulated phosphoprotein"/>
    <property type="match status" value="1"/>
</dbReference>
<organism evidence="6 7">
    <name type="scientific">Knipowitschia caucasica</name>
    <name type="common">Caucasian dwarf goby</name>
    <name type="synonym">Pomatoschistus caucasicus</name>
    <dbReference type="NCBI Taxonomy" id="637954"/>
    <lineage>
        <taxon>Eukaryota</taxon>
        <taxon>Metazoa</taxon>
        <taxon>Chordata</taxon>
        <taxon>Craniata</taxon>
        <taxon>Vertebrata</taxon>
        <taxon>Euteleostomi</taxon>
        <taxon>Actinopterygii</taxon>
        <taxon>Neopterygii</taxon>
        <taxon>Teleostei</taxon>
        <taxon>Neoteleostei</taxon>
        <taxon>Acanthomorphata</taxon>
        <taxon>Gobiaria</taxon>
        <taxon>Gobiiformes</taxon>
        <taxon>Gobioidei</taxon>
        <taxon>Gobiidae</taxon>
        <taxon>Gobiinae</taxon>
        <taxon>Knipowitschia</taxon>
    </lineage>
</organism>
<reference evidence="6 7" key="1">
    <citation type="submission" date="2024-04" db="EMBL/GenBank/DDBJ databases">
        <authorList>
            <person name="Waldvogel A.-M."/>
            <person name="Schoenle A."/>
        </authorList>
    </citation>
    <scope>NUCLEOTIDE SEQUENCE [LARGE SCALE GENOMIC DNA]</scope>
</reference>
<dbReference type="AlphaFoldDB" id="A0AAV2LCY3"/>
<feature type="compositionally biased region" description="Basic and acidic residues" evidence="4">
    <location>
        <begin position="444"/>
        <end position="471"/>
    </location>
</feature>
<dbReference type="GO" id="GO:0005882">
    <property type="term" value="C:intermediate filament"/>
    <property type="evidence" value="ECO:0007669"/>
    <property type="project" value="UniProtKB-KW"/>
</dbReference>
<dbReference type="GO" id="GO:0005198">
    <property type="term" value="F:structural molecule activity"/>
    <property type="evidence" value="ECO:0007669"/>
    <property type="project" value="InterPro"/>
</dbReference>
<feature type="compositionally biased region" description="Acidic residues" evidence="4">
    <location>
        <begin position="521"/>
        <end position="530"/>
    </location>
</feature>
<dbReference type="EMBL" id="OZ035844">
    <property type="protein sequence ID" value="CAL1598436.1"/>
    <property type="molecule type" value="Genomic_DNA"/>
</dbReference>
<dbReference type="InterPro" id="IPR039008">
    <property type="entry name" value="IF_rod_dom"/>
</dbReference>
<feature type="compositionally biased region" description="Basic and acidic residues" evidence="4">
    <location>
        <begin position="563"/>
        <end position="588"/>
    </location>
</feature>
<dbReference type="PANTHER" id="PTHR23239:SF358">
    <property type="entry name" value="KERATIN, TYPE I CYTOSKELETAL 18"/>
    <property type="match status" value="1"/>
</dbReference>
<feature type="compositionally biased region" description="Acidic residues" evidence="4">
    <location>
        <begin position="402"/>
        <end position="411"/>
    </location>
</feature>
<keyword evidence="2 3" id="KW-0175">Coiled coil</keyword>
<evidence type="ECO:0000256" key="1">
    <source>
        <dbReference type="ARBA" id="ARBA00022754"/>
    </source>
</evidence>
<proteinExistence type="predicted"/>
<feature type="compositionally biased region" description="Polar residues" evidence="4">
    <location>
        <begin position="477"/>
        <end position="493"/>
    </location>
</feature>
<feature type="region of interest" description="Disordered" evidence="4">
    <location>
        <begin position="1"/>
        <end position="75"/>
    </location>
</feature>
<protein>
    <recommendedName>
        <fullName evidence="5">IF rod domain-containing protein</fullName>
    </recommendedName>
</protein>
<feature type="domain" description="IF rod" evidence="5">
    <location>
        <begin position="67"/>
        <end position="286"/>
    </location>
</feature>
<dbReference type="PROSITE" id="PS51842">
    <property type="entry name" value="IF_ROD_2"/>
    <property type="match status" value="1"/>
</dbReference>
<name>A0AAV2LCY3_KNICA</name>
<evidence type="ECO:0000313" key="7">
    <source>
        <dbReference type="Proteomes" id="UP001497482"/>
    </source>
</evidence>
<dbReference type="Pfam" id="PF00038">
    <property type="entry name" value="Filament"/>
    <property type="match status" value="1"/>
</dbReference>
<gene>
    <name evidence="6" type="ORF">KC01_LOCUS26820</name>
</gene>
<dbReference type="SUPFAM" id="SSF64593">
    <property type="entry name" value="Intermediate filament protein, coiled coil region"/>
    <property type="match status" value="2"/>
</dbReference>
<dbReference type="SMART" id="SM01391">
    <property type="entry name" value="Filament"/>
    <property type="match status" value="1"/>
</dbReference>
<dbReference type="Gene3D" id="1.20.5.170">
    <property type="match status" value="1"/>
</dbReference>
<dbReference type="Proteomes" id="UP001497482">
    <property type="component" value="Chromosome 22"/>
</dbReference>
<keyword evidence="1" id="KW-0403">Intermediate filament</keyword>
<feature type="compositionally biased region" description="Low complexity" evidence="4">
    <location>
        <begin position="41"/>
        <end position="64"/>
    </location>
</feature>
<dbReference type="InterPro" id="IPR002957">
    <property type="entry name" value="Keratin_I"/>
</dbReference>
<keyword evidence="7" id="KW-1185">Reference proteome</keyword>
<evidence type="ECO:0000256" key="4">
    <source>
        <dbReference type="SAM" id="MobiDB-lite"/>
    </source>
</evidence>